<keyword evidence="4" id="KW-0735">Signal-anchor</keyword>
<reference evidence="8" key="1">
    <citation type="submission" date="2022-11" db="UniProtKB">
        <authorList>
            <consortium name="WormBaseParasite"/>
        </authorList>
    </citation>
    <scope>IDENTIFICATION</scope>
</reference>
<evidence type="ECO:0000313" key="8">
    <source>
        <dbReference type="WBParaSite" id="nRc.2.0.1.t31814-RA"/>
    </source>
</evidence>
<comment type="similarity">
    <text evidence="2">Belongs to the X(+)/potassium ATPases subunit beta family.</text>
</comment>
<accession>A0A915K0I0</accession>
<protein>
    <submittedName>
        <fullName evidence="8">Uncharacterized protein</fullName>
    </submittedName>
</protein>
<evidence type="ECO:0000256" key="6">
    <source>
        <dbReference type="ARBA" id="ARBA00023136"/>
    </source>
</evidence>
<keyword evidence="7" id="KW-1185">Reference proteome</keyword>
<evidence type="ECO:0000256" key="5">
    <source>
        <dbReference type="ARBA" id="ARBA00022989"/>
    </source>
</evidence>
<evidence type="ECO:0000256" key="4">
    <source>
        <dbReference type="ARBA" id="ARBA00022968"/>
    </source>
</evidence>
<dbReference type="GO" id="GO:0005890">
    <property type="term" value="C:sodium:potassium-exchanging ATPase complex"/>
    <property type="evidence" value="ECO:0007669"/>
    <property type="project" value="InterPro"/>
</dbReference>
<keyword evidence="6" id="KW-0472">Membrane</keyword>
<dbReference type="GO" id="GO:0006813">
    <property type="term" value="P:potassium ion transport"/>
    <property type="evidence" value="ECO:0007669"/>
    <property type="project" value="InterPro"/>
</dbReference>
<keyword evidence="3" id="KW-0812">Transmembrane</keyword>
<dbReference type="AlphaFoldDB" id="A0A915K0I0"/>
<dbReference type="GO" id="GO:0006814">
    <property type="term" value="P:sodium ion transport"/>
    <property type="evidence" value="ECO:0007669"/>
    <property type="project" value="InterPro"/>
</dbReference>
<dbReference type="WBParaSite" id="nRc.2.0.1.t31814-RA">
    <property type="protein sequence ID" value="nRc.2.0.1.t31814-RA"/>
    <property type="gene ID" value="nRc.2.0.1.g31814"/>
</dbReference>
<dbReference type="InterPro" id="IPR038702">
    <property type="entry name" value="Na/K_ATPase_sub_beta_sf"/>
</dbReference>
<dbReference type="Gene3D" id="2.60.40.1660">
    <property type="entry name" value="Na, k-atpase alpha subunit"/>
    <property type="match status" value="1"/>
</dbReference>
<comment type="subcellular location">
    <subcellularLocation>
        <location evidence="1">Membrane</location>
        <topology evidence="1">Single-pass type II membrane protein</topology>
    </subcellularLocation>
</comment>
<dbReference type="Proteomes" id="UP000887565">
    <property type="component" value="Unplaced"/>
</dbReference>
<proteinExistence type="inferred from homology"/>
<evidence type="ECO:0000256" key="1">
    <source>
        <dbReference type="ARBA" id="ARBA00004606"/>
    </source>
</evidence>
<name>A0A915K0I0_ROMCU</name>
<evidence type="ECO:0000313" key="7">
    <source>
        <dbReference type="Proteomes" id="UP000887565"/>
    </source>
</evidence>
<evidence type="ECO:0000256" key="3">
    <source>
        <dbReference type="ARBA" id="ARBA00022692"/>
    </source>
</evidence>
<dbReference type="InterPro" id="IPR000402">
    <property type="entry name" value="Na/K_ATPase_sub_beta"/>
</dbReference>
<dbReference type="Pfam" id="PF00287">
    <property type="entry name" value="Na_K-ATPase"/>
    <property type="match status" value="1"/>
</dbReference>
<sequence length="154" mass="17747">MLVDCIPLYSVRSEKAKYKNQKVDKKTLFDCESKTGYMNKSLDEYARSCYFSVTSSDIQDGLGACSCDHFCHNSLFGYDIGEPCVAIGLTKVIDWRPGKLFLNRDNFYDCHTDRVEFRCFGKIEVYCHAIADNIVEEERHEINAEKYLSKHVAK</sequence>
<evidence type="ECO:0000256" key="2">
    <source>
        <dbReference type="ARBA" id="ARBA00005876"/>
    </source>
</evidence>
<organism evidence="7 8">
    <name type="scientific">Romanomermis culicivorax</name>
    <name type="common">Nematode worm</name>
    <dbReference type="NCBI Taxonomy" id="13658"/>
    <lineage>
        <taxon>Eukaryota</taxon>
        <taxon>Metazoa</taxon>
        <taxon>Ecdysozoa</taxon>
        <taxon>Nematoda</taxon>
        <taxon>Enoplea</taxon>
        <taxon>Dorylaimia</taxon>
        <taxon>Mermithida</taxon>
        <taxon>Mermithoidea</taxon>
        <taxon>Mermithidae</taxon>
        <taxon>Romanomermis</taxon>
    </lineage>
</organism>
<keyword evidence="5" id="KW-1133">Transmembrane helix</keyword>